<evidence type="ECO:0000313" key="5">
    <source>
        <dbReference type="Proteomes" id="UP000466586"/>
    </source>
</evidence>
<dbReference type="RefSeq" id="WP_160845576.1">
    <property type="nucleotide sequence ID" value="NZ_WVHT01000007.1"/>
</dbReference>
<keyword evidence="2" id="KW-0732">Signal</keyword>
<feature type="domain" description="Serine aminopeptidase S33" evidence="3">
    <location>
        <begin position="191"/>
        <end position="419"/>
    </location>
</feature>
<dbReference type="SUPFAM" id="SSF53474">
    <property type="entry name" value="alpha/beta-Hydrolases"/>
    <property type="match status" value="1"/>
</dbReference>
<dbReference type="GO" id="GO:0052689">
    <property type="term" value="F:carboxylic ester hydrolase activity"/>
    <property type="evidence" value="ECO:0007669"/>
    <property type="project" value="TreeGrafter"/>
</dbReference>
<feature type="chain" id="PRO_5029509503" evidence="2">
    <location>
        <begin position="21"/>
        <end position="456"/>
    </location>
</feature>
<dbReference type="Gene3D" id="3.40.50.1820">
    <property type="entry name" value="alpha/beta hydrolase"/>
    <property type="match status" value="1"/>
</dbReference>
<dbReference type="InterPro" id="IPR002471">
    <property type="entry name" value="Pept_S9_AS"/>
</dbReference>
<organism evidence="4 5">
    <name type="scientific">Hufsiella arboris</name>
    <dbReference type="NCBI Taxonomy" id="2695275"/>
    <lineage>
        <taxon>Bacteria</taxon>
        <taxon>Pseudomonadati</taxon>
        <taxon>Bacteroidota</taxon>
        <taxon>Sphingobacteriia</taxon>
        <taxon>Sphingobacteriales</taxon>
        <taxon>Sphingobacteriaceae</taxon>
        <taxon>Hufsiella</taxon>
    </lineage>
</organism>
<dbReference type="PROSITE" id="PS00708">
    <property type="entry name" value="PRO_ENDOPEP_SER"/>
    <property type="match status" value="1"/>
</dbReference>
<comment type="caution">
    <text evidence="4">The sequence shown here is derived from an EMBL/GenBank/DDBJ whole genome shotgun (WGS) entry which is preliminary data.</text>
</comment>
<dbReference type="InterPro" id="IPR022742">
    <property type="entry name" value="Hydrolase_4"/>
</dbReference>
<accession>A0A7K1YCV4</accession>
<dbReference type="GO" id="GO:0006508">
    <property type="term" value="P:proteolysis"/>
    <property type="evidence" value="ECO:0007669"/>
    <property type="project" value="InterPro"/>
</dbReference>
<gene>
    <name evidence="4" type="ORF">GS399_15630</name>
</gene>
<evidence type="ECO:0000313" key="4">
    <source>
        <dbReference type="EMBL" id="MXV52405.1"/>
    </source>
</evidence>
<keyword evidence="1 4" id="KW-0378">Hydrolase</keyword>
<dbReference type="Pfam" id="PF12146">
    <property type="entry name" value="Hydrolase_4"/>
    <property type="match status" value="1"/>
</dbReference>
<dbReference type="EMBL" id="WVHT01000007">
    <property type="protein sequence ID" value="MXV52405.1"/>
    <property type="molecule type" value="Genomic_DNA"/>
</dbReference>
<dbReference type="InterPro" id="IPR053145">
    <property type="entry name" value="AB_hydrolase_Est10"/>
</dbReference>
<proteinExistence type="predicted"/>
<dbReference type="Proteomes" id="UP000466586">
    <property type="component" value="Unassembled WGS sequence"/>
</dbReference>
<dbReference type="InterPro" id="IPR029058">
    <property type="entry name" value="AB_hydrolase_fold"/>
</dbReference>
<dbReference type="PANTHER" id="PTHR43265">
    <property type="entry name" value="ESTERASE ESTD"/>
    <property type="match status" value="1"/>
</dbReference>
<keyword evidence="5" id="KW-1185">Reference proteome</keyword>
<protein>
    <submittedName>
        <fullName evidence="4">Alpha/beta fold hydrolase</fullName>
    </submittedName>
</protein>
<evidence type="ECO:0000256" key="1">
    <source>
        <dbReference type="ARBA" id="ARBA00022801"/>
    </source>
</evidence>
<dbReference type="PANTHER" id="PTHR43265:SF1">
    <property type="entry name" value="ESTERASE ESTD"/>
    <property type="match status" value="1"/>
</dbReference>
<reference evidence="4 5" key="1">
    <citation type="submission" date="2019-11" db="EMBL/GenBank/DDBJ databases">
        <title>Pedobacter sp. HMF7647 Genome sequencing and assembly.</title>
        <authorList>
            <person name="Kang H."/>
            <person name="Kim H."/>
            <person name="Joh K."/>
        </authorList>
    </citation>
    <scope>NUCLEOTIDE SEQUENCE [LARGE SCALE GENOMIC DNA]</scope>
    <source>
        <strain evidence="4 5">HMF7647</strain>
    </source>
</reference>
<dbReference type="GO" id="GO:0004252">
    <property type="term" value="F:serine-type endopeptidase activity"/>
    <property type="evidence" value="ECO:0007669"/>
    <property type="project" value="InterPro"/>
</dbReference>
<evidence type="ECO:0000256" key="2">
    <source>
        <dbReference type="SAM" id="SignalP"/>
    </source>
</evidence>
<sequence>MKTFITFLSVFILASVTASAQDISGRWSGILEVQNTKLTVVFNISAAENGYATTMDSPDQGVTGIPATSTVFENSRLKIAVKNAGIEYEAELKENKLTGIFRQGGLTLPLNLTKTETEKKALLRPQEPVKPYPYYTEDVSFPSEKGKITMAGTLSLPKKDGKFPVVILISGSGPQNRNEELMGHKPFLVISDYLTRNGIGVLRYDDRGVGQSTGNFQAATSADFAADAESAIAYLKTRKEADLNNIGLVGHSEGGLIAPMVAAKSRDVKFIVLLAGPGLRGDKVLLRQQEVIAKAAGTPQNAIDKSIQMNAKLFDMVVASKDDQKLKAGLTSYLKQSMPDVDSNSVATLVAQTTSPWMLYFLRYDPSLALAHVKCPVLALNGEKDMQVDADQNLSAIEQALKKAGNKDVTTVKISSLNHLFQKCETGAIAEYTRIEQTFYPAALGIMTDWIKRETK</sequence>
<dbReference type="AlphaFoldDB" id="A0A7K1YCV4"/>
<evidence type="ECO:0000259" key="3">
    <source>
        <dbReference type="Pfam" id="PF12146"/>
    </source>
</evidence>
<feature type="signal peptide" evidence="2">
    <location>
        <begin position="1"/>
        <end position="20"/>
    </location>
</feature>
<name>A0A7K1YCV4_9SPHI</name>